<evidence type="ECO:0008006" key="6">
    <source>
        <dbReference type="Google" id="ProtNLM"/>
    </source>
</evidence>
<evidence type="ECO:0000256" key="2">
    <source>
        <dbReference type="SAM" id="MobiDB-lite"/>
    </source>
</evidence>
<accession>A0ABP0E3D3</accession>
<dbReference type="InterPro" id="IPR051477">
    <property type="entry name" value="Expansin_CellWall"/>
</dbReference>
<dbReference type="PANTHER" id="PTHR31836:SF28">
    <property type="entry name" value="SRCR DOMAIN-CONTAINING PROTEIN-RELATED"/>
    <property type="match status" value="1"/>
</dbReference>
<evidence type="ECO:0000256" key="1">
    <source>
        <dbReference type="ARBA" id="ARBA00022729"/>
    </source>
</evidence>
<dbReference type="EMBL" id="CAWUON010000118">
    <property type="protein sequence ID" value="CAK7273677.1"/>
    <property type="molecule type" value="Genomic_DNA"/>
</dbReference>
<organism evidence="4 5">
    <name type="scientific">Sporothrix epigloea</name>
    <dbReference type="NCBI Taxonomy" id="1892477"/>
    <lineage>
        <taxon>Eukaryota</taxon>
        <taxon>Fungi</taxon>
        <taxon>Dikarya</taxon>
        <taxon>Ascomycota</taxon>
        <taxon>Pezizomycotina</taxon>
        <taxon>Sordariomycetes</taxon>
        <taxon>Sordariomycetidae</taxon>
        <taxon>Ophiostomatales</taxon>
        <taxon>Ophiostomataceae</taxon>
        <taxon>Sporothrix</taxon>
    </lineage>
</organism>
<sequence length="284" mass="29316">MKYSAIISLGLASLAVAQPHNHHAHARAHEKRNAHKRDVEIQYTTHWETVIVTEYVDLTTTSWITAGASSTSTSSVAATTSSVSQQVPDQFFEIPVSSSTTSTSSTPTILAQPTSSSPAPVYVQPTTSSAPVVVPTTSTSVYTPPAPATTSSTEAAPVAAPTSAAAPAPVAAPVAAADDSSDSFTGDMTYYTVGLGACGNDQTGDDMTENIVAISVDQMGSQSNGNPMCGQTITIQANGNTATATVQDKCMGCAYGAIDVSEKVFLAIFGDLGVGRAQVTWWFN</sequence>
<dbReference type="PANTHER" id="PTHR31836">
    <property type="match status" value="1"/>
</dbReference>
<feature type="signal peptide" evidence="3">
    <location>
        <begin position="1"/>
        <end position="17"/>
    </location>
</feature>
<evidence type="ECO:0000313" key="5">
    <source>
        <dbReference type="Proteomes" id="UP001642502"/>
    </source>
</evidence>
<keyword evidence="1 3" id="KW-0732">Signal</keyword>
<reference evidence="4 5" key="1">
    <citation type="submission" date="2024-01" db="EMBL/GenBank/DDBJ databases">
        <authorList>
            <person name="Allen C."/>
            <person name="Tagirdzhanova G."/>
        </authorList>
    </citation>
    <scope>NUCLEOTIDE SEQUENCE [LARGE SCALE GENOMIC DNA]</scope>
    <source>
        <strain evidence="4 5">CBS 119000</strain>
    </source>
</reference>
<dbReference type="Gene3D" id="2.40.40.10">
    <property type="entry name" value="RlpA-like domain"/>
    <property type="match status" value="1"/>
</dbReference>
<keyword evidence="5" id="KW-1185">Reference proteome</keyword>
<name>A0ABP0E3D3_9PEZI</name>
<dbReference type="InterPro" id="IPR036908">
    <property type="entry name" value="RlpA-like_sf"/>
</dbReference>
<proteinExistence type="predicted"/>
<evidence type="ECO:0000256" key="3">
    <source>
        <dbReference type="SAM" id="SignalP"/>
    </source>
</evidence>
<protein>
    <recommendedName>
        <fullName evidence="6">Expansin family protein</fullName>
    </recommendedName>
</protein>
<evidence type="ECO:0000313" key="4">
    <source>
        <dbReference type="EMBL" id="CAK7273677.1"/>
    </source>
</evidence>
<dbReference type="SUPFAM" id="SSF50685">
    <property type="entry name" value="Barwin-like endoglucanases"/>
    <property type="match status" value="1"/>
</dbReference>
<comment type="caution">
    <text evidence="4">The sequence shown here is derived from an EMBL/GenBank/DDBJ whole genome shotgun (WGS) entry which is preliminary data.</text>
</comment>
<feature type="chain" id="PRO_5045194393" description="Expansin family protein" evidence="3">
    <location>
        <begin position="18"/>
        <end position="284"/>
    </location>
</feature>
<dbReference type="CDD" id="cd22191">
    <property type="entry name" value="DPBB_RlpA_EXP_N-like"/>
    <property type="match status" value="1"/>
</dbReference>
<dbReference type="Proteomes" id="UP001642502">
    <property type="component" value="Unassembled WGS sequence"/>
</dbReference>
<feature type="compositionally biased region" description="Polar residues" evidence="2">
    <location>
        <begin position="107"/>
        <end position="118"/>
    </location>
</feature>
<feature type="region of interest" description="Disordered" evidence="2">
    <location>
        <begin position="98"/>
        <end position="121"/>
    </location>
</feature>
<gene>
    <name evidence="4" type="ORF">SEPCBS119000_005782</name>
</gene>